<dbReference type="EMBL" id="CADEAL010001080">
    <property type="protein sequence ID" value="CAB1428703.1"/>
    <property type="molecule type" value="Genomic_DNA"/>
</dbReference>
<evidence type="ECO:0000313" key="1">
    <source>
        <dbReference type="EMBL" id="CAB1428703.1"/>
    </source>
</evidence>
<organism evidence="1 2">
    <name type="scientific">Pleuronectes platessa</name>
    <name type="common">European plaice</name>
    <dbReference type="NCBI Taxonomy" id="8262"/>
    <lineage>
        <taxon>Eukaryota</taxon>
        <taxon>Metazoa</taxon>
        <taxon>Chordata</taxon>
        <taxon>Craniata</taxon>
        <taxon>Vertebrata</taxon>
        <taxon>Euteleostomi</taxon>
        <taxon>Actinopterygii</taxon>
        <taxon>Neopterygii</taxon>
        <taxon>Teleostei</taxon>
        <taxon>Neoteleostei</taxon>
        <taxon>Acanthomorphata</taxon>
        <taxon>Carangaria</taxon>
        <taxon>Pleuronectiformes</taxon>
        <taxon>Pleuronectoidei</taxon>
        <taxon>Pleuronectidae</taxon>
        <taxon>Pleuronectes</taxon>
    </lineage>
</organism>
<evidence type="ECO:0000313" key="2">
    <source>
        <dbReference type="Proteomes" id="UP001153269"/>
    </source>
</evidence>
<dbReference type="Proteomes" id="UP001153269">
    <property type="component" value="Unassembled WGS sequence"/>
</dbReference>
<protein>
    <submittedName>
        <fullName evidence="1">Uncharacterized protein</fullName>
    </submittedName>
</protein>
<gene>
    <name evidence="1" type="ORF">PLEPLA_LOCUS16677</name>
</gene>
<proteinExistence type="predicted"/>
<keyword evidence="2" id="KW-1185">Reference proteome</keyword>
<comment type="caution">
    <text evidence="1">The sequence shown here is derived from an EMBL/GenBank/DDBJ whole genome shotgun (WGS) entry which is preliminary data.</text>
</comment>
<name>A0A9N7YK91_PLEPL</name>
<dbReference type="AlphaFoldDB" id="A0A9N7YK91"/>
<sequence>MGPGQVISDVDPEELEAADSLHRGPVDGEGGVFHSLSLPVVHDQLLRFADVEMEVVVLAPRCQGSDLLSVGLLIVAGDQAYDSDISKLNVATQSCVNRDEWQDDSSINPRICSHPISVKKRHANKPLSMKRKKLRLIEAMLPQQKRLSRAIEEMCRGFFEPCSCRSV</sequence>
<reference evidence="1" key="1">
    <citation type="submission" date="2020-03" db="EMBL/GenBank/DDBJ databases">
        <authorList>
            <person name="Weist P."/>
        </authorList>
    </citation>
    <scope>NUCLEOTIDE SEQUENCE</scope>
</reference>
<accession>A0A9N7YK91</accession>